<feature type="compositionally biased region" description="Low complexity" evidence="1">
    <location>
        <begin position="36"/>
        <end position="55"/>
    </location>
</feature>
<dbReference type="EMBL" id="CP109495">
    <property type="protein sequence ID" value="WUX56870.1"/>
    <property type="molecule type" value="Genomic_DNA"/>
</dbReference>
<evidence type="ECO:0000256" key="1">
    <source>
        <dbReference type="SAM" id="MobiDB-lite"/>
    </source>
</evidence>
<protein>
    <submittedName>
        <fullName evidence="4">Tat pathway signal sequence domain protein</fullName>
    </submittedName>
</protein>
<sequence length="129" mass="12303">MRRTVLSALVLASTAVLGGAVPAFADNATPTPVPSSPSTAPRPADAGAEAPSAAPSQKPTGRAPSAVPPRDEAPGQVAVVPEGAPDTGVSPASAQSGSADGVLIGTGAAALFAGGAAVFVVRRRRATGA</sequence>
<keyword evidence="2" id="KW-1133">Transmembrane helix</keyword>
<reference evidence="4" key="1">
    <citation type="submission" date="2022-10" db="EMBL/GenBank/DDBJ databases">
        <title>The complete genomes of actinobacterial strains from the NBC collection.</title>
        <authorList>
            <person name="Joergensen T.S."/>
            <person name="Alvarez Arevalo M."/>
            <person name="Sterndorff E.B."/>
            <person name="Faurdal D."/>
            <person name="Vuksanovic O."/>
            <person name="Mourched A.-S."/>
            <person name="Charusanti P."/>
            <person name="Shaw S."/>
            <person name="Blin K."/>
            <person name="Weber T."/>
        </authorList>
    </citation>
    <scope>NUCLEOTIDE SEQUENCE</scope>
    <source>
        <strain evidence="4">NBC_01432</strain>
    </source>
</reference>
<evidence type="ECO:0000313" key="4">
    <source>
        <dbReference type="EMBL" id="WUX56870.1"/>
    </source>
</evidence>
<keyword evidence="3" id="KW-0732">Signal</keyword>
<feature type="region of interest" description="Disordered" evidence="1">
    <location>
        <begin position="22"/>
        <end position="100"/>
    </location>
</feature>
<dbReference type="Proteomes" id="UP001432209">
    <property type="component" value="Chromosome"/>
</dbReference>
<keyword evidence="2" id="KW-0472">Membrane</keyword>
<dbReference type="RefSeq" id="WP_329081800.1">
    <property type="nucleotide sequence ID" value="NZ_CP109495.1"/>
</dbReference>
<name>A0ABZ2AHU7_STRNV</name>
<evidence type="ECO:0000256" key="3">
    <source>
        <dbReference type="SAM" id="SignalP"/>
    </source>
</evidence>
<proteinExistence type="predicted"/>
<evidence type="ECO:0000256" key="2">
    <source>
        <dbReference type="SAM" id="Phobius"/>
    </source>
</evidence>
<organism evidence="4 5">
    <name type="scientific">Streptomyces niveus</name>
    <name type="common">Streptomyces spheroides</name>
    <dbReference type="NCBI Taxonomy" id="193462"/>
    <lineage>
        <taxon>Bacteria</taxon>
        <taxon>Bacillati</taxon>
        <taxon>Actinomycetota</taxon>
        <taxon>Actinomycetes</taxon>
        <taxon>Kitasatosporales</taxon>
        <taxon>Streptomycetaceae</taxon>
        <taxon>Streptomyces</taxon>
    </lineage>
</organism>
<accession>A0ABZ2AHU7</accession>
<keyword evidence="5" id="KW-1185">Reference proteome</keyword>
<feature type="signal peptide" evidence="3">
    <location>
        <begin position="1"/>
        <end position="25"/>
    </location>
</feature>
<evidence type="ECO:0000313" key="5">
    <source>
        <dbReference type="Proteomes" id="UP001432209"/>
    </source>
</evidence>
<keyword evidence="2" id="KW-0812">Transmembrane</keyword>
<gene>
    <name evidence="4" type="ORF">OG442_38005</name>
</gene>
<feature type="chain" id="PRO_5046999861" evidence="3">
    <location>
        <begin position="26"/>
        <end position="129"/>
    </location>
</feature>
<feature type="transmembrane region" description="Helical" evidence="2">
    <location>
        <begin position="101"/>
        <end position="121"/>
    </location>
</feature>